<gene>
    <name evidence="6" type="ORF">HZZ13_13990</name>
</gene>
<dbReference type="InterPro" id="IPR036388">
    <property type="entry name" value="WH-like_DNA-bd_sf"/>
</dbReference>
<dbReference type="PANTHER" id="PTHR44688:SF16">
    <property type="entry name" value="DNA-BINDING TRANSCRIPTIONAL ACTIVATOR DEVR_DOSR"/>
    <property type="match status" value="1"/>
</dbReference>
<dbReference type="Gene3D" id="1.10.10.10">
    <property type="entry name" value="Winged helix-like DNA-binding domain superfamily/Winged helix DNA-binding domain"/>
    <property type="match status" value="1"/>
</dbReference>
<dbReference type="PROSITE" id="PS50043">
    <property type="entry name" value="HTH_LUXR_2"/>
    <property type="match status" value="1"/>
</dbReference>
<dbReference type="PROSITE" id="PS00622">
    <property type="entry name" value="HTH_LUXR_1"/>
    <property type="match status" value="1"/>
</dbReference>
<dbReference type="SUPFAM" id="SSF46894">
    <property type="entry name" value="C-terminal effector domain of the bipartite response regulators"/>
    <property type="match status" value="1"/>
</dbReference>
<dbReference type="PANTHER" id="PTHR44688">
    <property type="entry name" value="DNA-BINDING TRANSCRIPTIONAL ACTIVATOR DEVR_DOSR"/>
    <property type="match status" value="1"/>
</dbReference>
<reference evidence="6 7" key="1">
    <citation type="submission" date="2020-07" db="EMBL/GenBank/DDBJ databases">
        <title>Bradyrhizobium diversity isolated from nodules of indigenous legumes of Western Australia.</title>
        <authorList>
            <person name="Klepa M.S."/>
        </authorList>
    </citation>
    <scope>NUCLEOTIDE SEQUENCE [LARGE SCALE GENOMIC DNA]</scope>
    <source>
        <strain evidence="6 7">CNPSo 4010</strain>
    </source>
</reference>
<evidence type="ECO:0000313" key="6">
    <source>
        <dbReference type="EMBL" id="MBH5398891.1"/>
    </source>
</evidence>
<dbReference type="InterPro" id="IPR016032">
    <property type="entry name" value="Sig_transdc_resp-reg_C-effctor"/>
</dbReference>
<dbReference type="InterPro" id="IPR005143">
    <property type="entry name" value="TF_LuxR_autoind-bd_dom"/>
</dbReference>
<dbReference type="PRINTS" id="PR00038">
    <property type="entry name" value="HTHLUXR"/>
</dbReference>
<evidence type="ECO:0000256" key="3">
    <source>
        <dbReference type="ARBA" id="ARBA00023163"/>
    </source>
</evidence>
<sequence>MELNLAPPETSASEHTDRELERSSEAPIRDLFSFTECANQTHSLRALFQLLVSCATDEGFSEVAFGALNFVEPLRLAEYPPPAVAVKWPPDWCDRYFKRKYHTIDPVVRRTPMLSRPFLWDQLADRYQLQKDERRVLDEAREAGLKHGMSVPLFGPLGRVSVVSFASASDDADPQDHIGHLNALAWQFHTAYGDIARPCNNGSERKVALSQREINCLRWVGEGKSSWEIGKILDISENTVNFHIKNAMRKLGATSRIQAVLIAVRLNLL</sequence>
<dbReference type="CDD" id="cd06170">
    <property type="entry name" value="LuxR_C_like"/>
    <property type="match status" value="1"/>
</dbReference>
<dbReference type="SMART" id="SM00421">
    <property type="entry name" value="HTH_LUXR"/>
    <property type="match status" value="1"/>
</dbReference>
<protein>
    <submittedName>
        <fullName evidence="6">LuxR family transcriptional regulator</fullName>
    </submittedName>
</protein>
<feature type="domain" description="HTH luxR-type" evidence="5">
    <location>
        <begin position="202"/>
        <end position="267"/>
    </location>
</feature>
<organism evidence="6 7">
    <name type="scientific">Bradyrhizobium agreste</name>
    <dbReference type="NCBI Taxonomy" id="2751811"/>
    <lineage>
        <taxon>Bacteria</taxon>
        <taxon>Pseudomonadati</taxon>
        <taxon>Pseudomonadota</taxon>
        <taxon>Alphaproteobacteria</taxon>
        <taxon>Hyphomicrobiales</taxon>
        <taxon>Nitrobacteraceae</taxon>
        <taxon>Bradyrhizobium</taxon>
    </lineage>
</organism>
<keyword evidence="3" id="KW-0804">Transcription</keyword>
<name>A0ABS0PPI2_9BRAD</name>
<dbReference type="Pfam" id="PF03472">
    <property type="entry name" value="Autoind_bind"/>
    <property type="match status" value="1"/>
</dbReference>
<comment type="caution">
    <text evidence="6">The sequence shown here is derived from an EMBL/GenBank/DDBJ whole genome shotgun (WGS) entry which is preliminary data.</text>
</comment>
<dbReference type="Gene3D" id="3.30.450.80">
    <property type="entry name" value="Transcription factor LuxR-like, autoinducer-binding domain"/>
    <property type="match status" value="1"/>
</dbReference>
<evidence type="ECO:0000259" key="5">
    <source>
        <dbReference type="PROSITE" id="PS50043"/>
    </source>
</evidence>
<dbReference type="InterPro" id="IPR036693">
    <property type="entry name" value="TF_LuxR_autoind-bd_dom_sf"/>
</dbReference>
<dbReference type="InterPro" id="IPR000792">
    <property type="entry name" value="Tscrpt_reg_LuxR_C"/>
</dbReference>
<keyword evidence="1" id="KW-0805">Transcription regulation</keyword>
<dbReference type="Pfam" id="PF00196">
    <property type="entry name" value="GerE"/>
    <property type="match status" value="1"/>
</dbReference>
<keyword evidence="7" id="KW-1185">Reference proteome</keyword>
<dbReference type="RefSeq" id="WP_197960169.1">
    <property type="nucleotide sequence ID" value="NZ_JACCHP010000008.1"/>
</dbReference>
<accession>A0ABS0PPI2</accession>
<evidence type="ECO:0000256" key="2">
    <source>
        <dbReference type="ARBA" id="ARBA00023125"/>
    </source>
</evidence>
<dbReference type="Proteomes" id="UP000807370">
    <property type="component" value="Unassembled WGS sequence"/>
</dbReference>
<feature type="region of interest" description="Disordered" evidence="4">
    <location>
        <begin position="1"/>
        <end position="24"/>
    </location>
</feature>
<evidence type="ECO:0000256" key="1">
    <source>
        <dbReference type="ARBA" id="ARBA00023015"/>
    </source>
</evidence>
<dbReference type="SUPFAM" id="SSF75516">
    <property type="entry name" value="Pheromone-binding domain of LuxR-like quorum-sensing transcription factors"/>
    <property type="match status" value="1"/>
</dbReference>
<keyword evidence="2" id="KW-0238">DNA-binding</keyword>
<dbReference type="EMBL" id="JACCHP010000008">
    <property type="protein sequence ID" value="MBH5398891.1"/>
    <property type="molecule type" value="Genomic_DNA"/>
</dbReference>
<evidence type="ECO:0000313" key="7">
    <source>
        <dbReference type="Proteomes" id="UP000807370"/>
    </source>
</evidence>
<proteinExistence type="predicted"/>
<feature type="compositionally biased region" description="Basic and acidic residues" evidence="4">
    <location>
        <begin position="12"/>
        <end position="24"/>
    </location>
</feature>
<evidence type="ECO:0000256" key="4">
    <source>
        <dbReference type="SAM" id="MobiDB-lite"/>
    </source>
</evidence>